<proteinExistence type="predicted"/>
<dbReference type="InterPro" id="IPR037883">
    <property type="entry name" value="Knr4/Smi1-like_sf"/>
</dbReference>
<protein>
    <recommendedName>
        <fullName evidence="4">SMI1/KNR4 family protein</fullName>
    </recommendedName>
</protein>
<accession>A0AAE2AZG2</accession>
<dbReference type="EMBL" id="JXQY01000005">
    <property type="protein sequence ID" value="KIP96827.1"/>
    <property type="molecule type" value="Genomic_DNA"/>
</dbReference>
<evidence type="ECO:0008006" key="4">
    <source>
        <dbReference type="Google" id="ProtNLM"/>
    </source>
</evidence>
<dbReference type="SUPFAM" id="SSF160631">
    <property type="entry name" value="SMI1/KNR4-like"/>
    <property type="match status" value="1"/>
</dbReference>
<dbReference type="Proteomes" id="UP000032086">
    <property type="component" value="Unassembled WGS sequence"/>
</dbReference>
<name>A0AAE2AZG2_PSEFL</name>
<dbReference type="EMBL" id="JXQY01000043">
    <property type="protein sequence ID" value="KIP88934.1"/>
    <property type="molecule type" value="Genomic_DNA"/>
</dbReference>
<evidence type="ECO:0000313" key="1">
    <source>
        <dbReference type="EMBL" id="KIP88934.1"/>
    </source>
</evidence>
<dbReference type="RefSeq" id="WP_042606932.1">
    <property type="nucleotide sequence ID" value="NZ_JXQY01000005.1"/>
</dbReference>
<reference evidence="2 3" key="1">
    <citation type="submission" date="2014-12" db="EMBL/GenBank/DDBJ databases">
        <title>16Stimator: statistical estimation of ribosomal gene copy numbers from draft genome assemblies.</title>
        <authorList>
            <person name="Perisin M.A."/>
            <person name="Vetter M."/>
            <person name="Gilbert J.A."/>
            <person name="Bergelson J."/>
        </authorList>
    </citation>
    <scope>NUCLEOTIDE SEQUENCE [LARGE SCALE GENOMIC DNA]</scope>
    <source>
        <strain evidence="2 3">MEP34</strain>
    </source>
</reference>
<evidence type="ECO:0000313" key="3">
    <source>
        <dbReference type="Proteomes" id="UP000032086"/>
    </source>
</evidence>
<organism evidence="2 3">
    <name type="scientific">Pseudomonas fluorescens</name>
    <dbReference type="NCBI Taxonomy" id="294"/>
    <lineage>
        <taxon>Bacteria</taxon>
        <taxon>Pseudomonadati</taxon>
        <taxon>Pseudomonadota</taxon>
        <taxon>Gammaproteobacteria</taxon>
        <taxon>Pseudomonadales</taxon>
        <taxon>Pseudomonadaceae</taxon>
        <taxon>Pseudomonas</taxon>
    </lineage>
</organism>
<gene>
    <name evidence="2" type="ORF">RU10_02585</name>
    <name evidence="1" type="ORF">RU10_25370</name>
</gene>
<sequence>MNLYLDIDKLPNYPFPQRFVEFAQAEPKIDIEPWWLLVYKEGKINSWHNKLKELYPKRTLVPFAKFSANDDIACFDGEDLSGDPKILIIHAYASEGWELHNEYPRFTDWLRSATDMHAEWNQEE</sequence>
<evidence type="ECO:0000313" key="2">
    <source>
        <dbReference type="EMBL" id="KIP96827.1"/>
    </source>
</evidence>
<dbReference type="AlphaFoldDB" id="A0AAE2AZG2"/>
<comment type="caution">
    <text evidence="2">The sequence shown here is derived from an EMBL/GenBank/DDBJ whole genome shotgun (WGS) entry which is preliminary data.</text>
</comment>